<organism evidence="2 3">
    <name type="scientific">Pristionchus mayeri</name>
    <dbReference type="NCBI Taxonomy" id="1317129"/>
    <lineage>
        <taxon>Eukaryota</taxon>
        <taxon>Metazoa</taxon>
        <taxon>Ecdysozoa</taxon>
        <taxon>Nematoda</taxon>
        <taxon>Chromadorea</taxon>
        <taxon>Rhabditida</taxon>
        <taxon>Rhabditina</taxon>
        <taxon>Diplogasteromorpha</taxon>
        <taxon>Diplogasteroidea</taxon>
        <taxon>Neodiplogasteridae</taxon>
        <taxon>Pristionchus</taxon>
    </lineage>
</organism>
<keyword evidence="1" id="KW-0812">Transmembrane</keyword>
<feature type="transmembrane region" description="Helical" evidence="1">
    <location>
        <begin position="9"/>
        <end position="28"/>
    </location>
</feature>
<evidence type="ECO:0000313" key="3">
    <source>
        <dbReference type="Proteomes" id="UP001328107"/>
    </source>
</evidence>
<dbReference type="Proteomes" id="UP001328107">
    <property type="component" value="Unassembled WGS sequence"/>
</dbReference>
<accession>A0AAN5I7X4</accession>
<dbReference type="EMBL" id="BTRK01000005">
    <property type="protein sequence ID" value="GMR55843.1"/>
    <property type="molecule type" value="Genomic_DNA"/>
</dbReference>
<feature type="non-terminal residue" evidence="2">
    <location>
        <position position="1"/>
    </location>
</feature>
<feature type="transmembrane region" description="Helical" evidence="1">
    <location>
        <begin position="88"/>
        <end position="107"/>
    </location>
</feature>
<keyword evidence="3" id="KW-1185">Reference proteome</keyword>
<comment type="caution">
    <text evidence="2">The sequence shown here is derived from an EMBL/GenBank/DDBJ whole genome shotgun (WGS) entry which is preliminary data.</text>
</comment>
<dbReference type="AlphaFoldDB" id="A0AAN5I7X4"/>
<proteinExistence type="predicted"/>
<evidence type="ECO:0000313" key="2">
    <source>
        <dbReference type="EMBL" id="GMR55843.1"/>
    </source>
</evidence>
<feature type="transmembrane region" description="Helical" evidence="1">
    <location>
        <begin position="34"/>
        <end position="51"/>
    </location>
</feature>
<gene>
    <name evidence="2" type="ORF">PMAYCL1PPCAC_26038</name>
</gene>
<keyword evidence="1" id="KW-1133">Transmembrane helix</keyword>
<reference evidence="3" key="1">
    <citation type="submission" date="2022-10" db="EMBL/GenBank/DDBJ databases">
        <title>Genome assembly of Pristionchus species.</title>
        <authorList>
            <person name="Yoshida K."/>
            <person name="Sommer R.J."/>
        </authorList>
    </citation>
    <scope>NUCLEOTIDE SEQUENCE [LARGE SCALE GENOMIC DNA]</scope>
    <source>
        <strain evidence="3">RS5460</strain>
    </source>
</reference>
<keyword evidence="1" id="KW-0472">Membrane</keyword>
<protein>
    <submittedName>
        <fullName evidence="2">Uncharacterized protein</fullName>
    </submittedName>
</protein>
<name>A0AAN5I7X4_9BILA</name>
<evidence type="ECO:0000256" key="1">
    <source>
        <dbReference type="SAM" id="Phobius"/>
    </source>
</evidence>
<sequence>SRMEIRVELAHLLTVIAFPLQLLGWMAICHGEATFFIPLIPSIIVHVLYYHKVFRRGEKRFTWHFFLYQVVITAIQFALFIIDFDVTRYAIVALFVQFATCISLYVYNKQINGGNDSGTGLPTTLDASNLDNAKKNMPAEIPAFTIVPKGGYEIN</sequence>
<feature type="transmembrane region" description="Helical" evidence="1">
    <location>
        <begin position="63"/>
        <end position="82"/>
    </location>
</feature>